<protein>
    <submittedName>
        <fullName evidence="6">Protease inhibitor I42 family protein</fullName>
    </submittedName>
</protein>
<name>A0A5N5WGZ9_STRMB</name>
<reference evidence="6 7" key="1">
    <citation type="journal article" date="2019" name="Microb. Cell Fact.">
        <title>Exploring novel herbicidin analogues by transcriptional regulator overexpression and MS/MS molecular networking.</title>
        <authorList>
            <person name="Shi Y."/>
            <person name="Gu R."/>
            <person name="Li Y."/>
            <person name="Wang X."/>
            <person name="Ren W."/>
            <person name="Li X."/>
            <person name="Wang L."/>
            <person name="Xie Y."/>
            <person name="Hong B."/>
        </authorList>
    </citation>
    <scope>NUCLEOTIDE SEQUENCE [LARGE SCALE GENOMIC DNA]</scope>
    <source>
        <strain evidence="6 7">US-43</strain>
    </source>
</reference>
<keyword evidence="1" id="KW-0646">Protease inhibitor</keyword>
<dbReference type="Proteomes" id="UP000327000">
    <property type="component" value="Unassembled WGS sequence"/>
</dbReference>
<dbReference type="Pfam" id="PF09394">
    <property type="entry name" value="Inhibitor_I42"/>
    <property type="match status" value="1"/>
</dbReference>
<evidence type="ECO:0000256" key="1">
    <source>
        <dbReference type="ARBA" id="ARBA00022690"/>
    </source>
</evidence>
<dbReference type="InterPro" id="IPR018990">
    <property type="entry name" value="Prot_inh_I42_chagasin"/>
</dbReference>
<evidence type="ECO:0000256" key="4">
    <source>
        <dbReference type="SAM" id="SignalP"/>
    </source>
</evidence>
<dbReference type="PROSITE" id="PS51257">
    <property type="entry name" value="PROKAR_LIPOPROTEIN"/>
    <property type="match status" value="1"/>
</dbReference>
<organism evidence="6 7">
    <name type="scientific">Streptomyces mobaraensis</name>
    <name type="common">Streptoverticillium mobaraense</name>
    <dbReference type="NCBI Taxonomy" id="35621"/>
    <lineage>
        <taxon>Bacteria</taxon>
        <taxon>Bacillati</taxon>
        <taxon>Actinomycetota</taxon>
        <taxon>Actinomycetes</taxon>
        <taxon>Kitasatosporales</taxon>
        <taxon>Streptomycetaceae</taxon>
        <taxon>Streptomyces</taxon>
    </lineage>
</organism>
<dbReference type="OrthoDB" id="4328405at2"/>
<feature type="region of interest" description="Disordered" evidence="3">
    <location>
        <begin position="27"/>
        <end position="85"/>
    </location>
</feature>
<evidence type="ECO:0000256" key="2">
    <source>
        <dbReference type="ARBA" id="ARBA00022704"/>
    </source>
</evidence>
<keyword evidence="7" id="KW-1185">Reference proteome</keyword>
<evidence type="ECO:0000313" key="6">
    <source>
        <dbReference type="EMBL" id="KAB7852814.1"/>
    </source>
</evidence>
<comment type="caution">
    <text evidence="6">The sequence shown here is derived from an EMBL/GenBank/DDBJ whole genome shotgun (WGS) entry which is preliminary data.</text>
</comment>
<dbReference type="RefSeq" id="WP_004945695.1">
    <property type="nucleotide sequence ID" value="NZ_VOKX01000001.1"/>
</dbReference>
<keyword evidence="4" id="KW-0732">Signal</keyword>
<feature type="compositionally biased region" description="Basic and acidic residues" evidence="3">
    <location>
        <begin position="35"/>
        <end position="57"/>
    </location>
</feature>
<gene>
    <name evidence="6" type="ORF">FRZ00_01005</name>
</gene>
<dbReference type="AlphaFoldDB" id="A0A5N5WGZ9"/>
<feature type="signal peptide" evidence="4">
    <location>
        <begin position="1"/>
        <end position="29"/>
    </location>
</feature>
<feature type="domain" description="Proteinase inhibitor I42 chagasin" evidence="5">
    <location>
        <begin position="89"/>
        <end position="163"/>
    </location>
</feature>
<dbReference type="EMBL" id="VOKX01000001">
    <property type="protein sequence ID" value="KAB7852814.1"/>
    <property type="molecule type" value="Genomic_DNA"/>
</dbReference>
<dbReference type="Gene3D" id="2.60.40.2020">
    <property type="match status" value="1"/>
</dbReference>
<sequence>MNRTKRPSGRAALLPLGAALLALALTACGGGGGDHGAEKGNGKGDREVGGGDHDRQRPTGLGTVHEDRMPPYDPARPNPRDRTEGTLTVRHGERFTIAMRESASARLNWSLSTPGPDRDVARPAGTSSYQTAREKELIGSSHALYFTFEAVGTGTTRIVLTNRCGTDRTSGCYSPELARSVTYPVTVR</sequence>
<proteinExistence type="predicted"/>
<evidence type="ECO:0000259" key="5">
    <source>
        <dbReference type="Pfam" id="PF09394"/>
    </source>
</evidence>
<feature type="chain" id="PRO_5038710782" evidence="4">
    <location>
        <begin position="30"/>
        <end position="188"/>
    </location>
</feature>
<evidence type="ECO:0000313" key="7">
    <source>
        <dbReference type="Proteomes" id="UP000327000"/>
    </source>
</evidence>
<evidence type="ECO:0000256" key="3">
    <source>
        <dbReference type="SAM" id="MobiDB-lite"/>
    </source>
</evidence>
<dbReference type="SUPFAM" id="SSF141066">
    <property type="entry name" value="ICP-like"/>
    <property type="match status" value="1"/>
</dbReference>
<dbReference type="InterPro" id="IPR036331">
    <property type="entry name" value="Chagasin-like_sf"/>
</dbReference>
<dbReference type="GO" id="GO:0004869">
    <property type="term" value="F:cysteine-type endopeptidase inhibitor activity"/>
    <property type="evidence" value="ECO:0007669"/>
    <property type="project" value="UniProtKB-KW"/>
</dbReference>
<keyword evidence="2" id="KW-0789">Thiol protease inhibitor</keyword>
<accession>A0A5N5WGZ9</accession>